<dbReference type="InterPro" id="IPR023210">
    <property type="entry name" value="NADP_OxRdtase_dom"/>
</dbReference>
<evidence type="ECO:0000313" key="2">
    <source>
        <dbReference type="EMBL" id="OVE97169.1"/>
    </source>
</evidence>
<organism evidence="2 3">
    <name type="scientific">Companilactobacillus bobalius</name>
    <dbReference type="NCBI Taxonomy" id="2801451"/>
    <lineage>
        <taxon>Bacteria</taxon>
        <taxon>Bacillati</taxon>
        <taxon>Bacillota</taxon>
        <taxon>Bacilli</taxon>
        <taxon>Lactobacillales</taxon>
        <taxon>Lactobacillaceae</taxon>
        <taxon>Companilactobacillus</taxon>
    </lineage>
</organism>
<gene>
    <name evidence="2" type="ORF">LKACC16343_01659</name>
</gene>
<dbReference type="SUPFAM" id="SSF51430">
    <property type="entry name" value="NAD(P)-linked oxidoreductase"/>
    <property type="match status" value="1"/>
</dbReference>
<accession>A0A202F9K0</accession>
<proteinExistence type="predicted"/>
<dbReference type="Gene3D" id="3.20.20.100">
    <property type="entry name" value="NADP-dependent oxidoreductase domain"/>
    <property type="match status" value="1"/>
</dbReference>
<sequence>MVTIPIWMFEGTFIGSDKFPELNAKLQELADKYGVSKNAIAVAWILRHPAGIQVLIGTMNPEHVIDSAKGADVELTKQEWYDVYFAAGNDLP</sequence>
<evidence type="ECO:0000259" key="1">
    <source>
        <dbReference type="Pfam" id="PF00248"/>
    </source>
</evidence>
<feature type="domain" description="NADP-dependent oxidoreductase" evidence="1">
    <location>
        <begin position="20"/>
        <end position="81"/>
    </location>
</feature>
<dbReference type="Proteomes" id="UP000196232">
    <property type="component" value="Unassembled WGS sequence"/>
</dbReference>
<protein>
    <recommendedName>
        <fullName evidence="1">NADP-dependent oxidoreductase domain-containing protein</fullName>
    </recommendedName>
</protein>
<dbReference type="InterPro" id="IPR036812">
    <property type="entry name" value="NAD(P)_OxRdtase_dom_sf"/>
</dbReference>
<reference evidence="2 3" key="1">
    <citation type="submission" date="2017-03" db="EMBL/GenBank/DDBJ databases">
        <title>Genome sequence of Lactobacillus bobalius KACC 16343.</title>
        <authorList>
            <person name="Chun J."/>
        </authorList>
    </citation>
    <scope>NUCLEOTIDE SEQUENCE [LARGE SCALE GENOMIC DNA]</scope>
    <source>
        <strain evidence="2 3">KACC 16343</strain>
    </source>
</reference>
<name>A0A202F9K0_9LACO</name>
<evidence type="ECO:0000313" key="3">
    <source>
        <dbReference type="Proteomes" id="UP000196232"/>
    </source>
</evidence>
<dbReference type="Pfam" id="PF00248">
    <property type="entry name" value="Aldo_ket_red"/>
    <property type="match status" value="1"/>
</dbReference>
<comment type="caution">
    <text evidence="2">The sequence shown here is derived from an EMBL/GenBank/DDBJ whole genome shotgun (WGS) entry which is preliminary data.</text>
</comment>
<dbReference type="EMBL" id="MYFM01000005">
    <property type="protein sequence ID" value="OVE97169.1"/>
    <property type="molecule type" value="Genomic_DNA"/>
</dbReference>
<dbReference type="AlphaFoldDB" id="A0A202F9K0"/>